<dbReference type="InterPro" id="IPR059000">
    <property type="entry name" value="ATPase_P-type_domA"/>
</dbReference>
<dbReference type="InterPro" id="IPR018303">
    <property type="entry name" value="ATPase_P-typ_P_site"/>
</dbReference>
<dbReference type="NCBIfam" id="TIGR01512">
    <property type="entry name" value="ATPase-IB2_Cd"/>
    <property type="match status" value="1"/>
</dbReference>
<evidence type="ECO:0000256" key="8">
    <source>
        <dbReference type="ARBA" id="ARBA00022741"/>
    </source>
</evidence>
<dbReference type="Gene3D" id="3.40.50.1000">
    <property type="entry name" value="HAD superfamily/HAD-like"/>
    <property type="match status" value="1"/>
</dbReference>
<dbReference type="InterPro" id="IPR023214">
    <property type="entry name" value="HAD_sf"/>
</dbReference>
<keyword evidence="13" id="KW-0406">Ion transport</keyword>
<dbReference type="InterPro" id="IPR023298">
    <property type="entry name" value="ATPase_P-typ_TM_dom_sf"/>
</dbReference>
<dbReference type="PRINTS" id="PR00942">
    <property type="entry name" value="CUATPASEI"/>
</dbReference>
<evidence type="ECO:0000256" key="1">
    <source>
        <dbReference type="ARBA" id="ARBA00004651"/>
    </source>
</evidence>
<keyword evidence="14 15" id="KW-0472">Membrane</keyword>
<dbReference type="InterPro" id="IPR011017">
    <property type="entry name" value="TRASH_dom"/>
</dbReference>
<keyword evidence="11" id="KW-1278">Translocase</keyword>
<feature type="transmembrane region" description="Helical" evidence="15">
    <location>
        <begin position="271"/>
        <end position="289"/>
    </location>
</feature>
<evidence type="ECO:0000256" key="12">
    <source>
        <dbReference type="ARBA" id="ARBA00022989"/>
    </source>
</evidence>
<feature type="transmembrane region" description="Helical" evidence="15">
    <location>
        <begin position="178"/>
        <end position="198"/>
    </location>
</feature>
<dbReference type="InterPro" id="IPR023299">
    <property type="entry name" value="ATPase_P-typ_cyto_dom_N"/>
</dbReference>
<feature type="transmembrane region" description="Helical" evidence="15">
    <location>
        <begin position="423"/>
        <end position="445"/>
    </location>
</feature>
<feature type="transmembrane region" description="Helical" evidence="15">
    <location>
        <begin position="776"/>
        <end position="794"/>
    </location>
</feature>
<keyword evidence="18" id="KW-1185">Reference proteome</keyword>
<dbReference type="PANTHER" id="PTHR43520">
    <property type="entry name" value="ATP7, ISOFORM B"/>
    <property type="match status" value="1"/>
</dbReference>
<keyword evidence="10" id="KW-0460">Magnesium</keyword>
<dbReference type="NCBIfam" id="TIGR01494">
    <property type="entry name" value="ATPase_P-type"/>
    <property type="match status" value="1"/>
</dbReference>
<dbReference type="SFLD" id="SFLDS00003">
    <property type="entry name" value="Haloacid_Dehalogenase"/>
    <property type="match status" value="1"/>
</dbReference>
<dbReference type="RefSeq" id="WP_289401071.1">
    <property type="nucleotide sequence ID" value="NZ_JAQIBC010000001.1"/>
</dbReference>
<dbReference type="EMBL" id="JAQIBC010000001">
    <property type="protein sequence ID" value="MDM5262917.1"/>
    <property type="molecule type" value="Genomic_DNA"/>
</dbReference>
<dbReference type="Gene3D" id="2.70.150.10">
    <property type="entry name" value="Calcium-transporting ATPase, cytoplasmic transduction domain A"/>
    <property type="match status" value="1"/>
</dbReference>
<evidence type="ECO:0000313" key="18">
    <source>
        <dbReference type="Proteomes" id="UP001169066"/>
    </source>
</evidence>
<dbReference type="Pfam" id="PF00122">
    <property type="entry name" value="E1-E2_ATPase"/>
    <property type="match status" value="1"/>
</dbReference>
<comment type="subcellular location">
    <subcellularLocation>
        <location evidence="1">Cell membrane</location>
        <topology evidence="1">Multi-pass membrane protein</topology>
    </subcellularLocation>
</comment>
<evidence type="ECO:0000256" key="6">
    <source>
        <dbReference type="ARBA" id="ARBA00022692"/>
    </source>
</evidence>
<feature type="domain" description="HMA" evidence="16">
    <location>
        <begin position="90"/>
        <end position="156"/>
    </location>
</feature>
<feature type="transmembrane region" description="Helical" evidence="15">
    <location>
        <begin position="451"/>
        <end position="484"/>
    </location>
</feature>
<dbReference type="SMART" id="SM00746">
    <property type="entry name" value="TRASH"/>
    <property type="match status" value="1"/>
</dbReference>
<keyword evidence="9 15" id="KW-0067">ATP-binding</keyword>
<dbReference type="Gene3D" id="3.30.70.100">
    <property type="match status" value="1"/>
</dbReference>
<dbReference type="PROSITE" id="PS50846">
    <property type="entry name" value="HMA_2"/>
    <property type="match status" value="1"/>
</dbReference>
<evidence type="ECO:0000256" key="4">
    <source>
        <dbReference type="ARBA" id="ARBA00022475"/>
    </source>
</evidence>
<dbReference type="Pfam" id="PF00702">
    <property type="entry name" value="Hydrolase"/>
    <property type="match status" value="1"/>
</dbReference>
<keyword evidence="7 15" id="KW-0479">Metal-binding</keyword>
<dbReference type="NCBIfam" id="TIGR01525">
    <property type="entry name" value="ATPase-IB_hvy"/>
    <property type="match status" value="1"/>
</dbReference>
<dbReference type="SFLD" id="SFLDG00002">
    <property type="entry name" value="C1.7:_P-type_atpase_like"/>
    <property type="match status" value="1"/>
</dbReference>
<evidence type="ECO:0000256" key="2">
    <source>
        <dbReference type="ARBA" id="ARBA00006024"/>
    </source>
</evidence>
<dbReference type="SUPFAM" id="SSF81665">
    <property type="entry name" value="Calcium ATPase, transmembrane domain M"/>
    <property type="match status" value="1"/>
</dbReference>
<comment type="similarity">
    <text evidence="2 15">Belongs to the cation transport ATPase (P-type) (TC 3.A.3) family. Type IB subfamily.</text>
</comment>
<evidence type="ECO:0000256" key="5">
    <source>
        <dbReference type="ARBA" id="ARBA00022553"/>
    </source>
</evidence>
<feature type="transmembrane region" description="Helical" evidence="15">
    <location>
        <begin position="753"/>
        <end position="770"/>
    </location>
</feature>
<evidence type="ECO:0000313" key="17">
    <source>
        <dbReference type="EMBL" id="MDM5262917.1"/>
    </source>
</evidence>
<keyword evidence="3" id="KW-0813">Transport</keyword>
<name>A0ABT7QPA7_9BACT</name>
<evidence type="ECO:0000256" key="10">
    <source>
        <dbReference type="ARBA" id="ARBA00022842"/>
    </source>
</evidence>
<dbReference type="PANTHER" id="PTHR43520:SF5">
    <property type="entry name" value="CATION-TRANSPORTING P-TYPE ATPASE-RELATED"/>
    <property type="match status" value="1"/>
</dbReference>
<dbReference type="PROSITE" id="PS00154">
    <property type="entry name" value="ATPASE_E1_E2"/>
    <property type="match status" value="1"/>
</dbReference>
<dbReference type="InterPro" id="IPR027256">
    <property type="entry name" value="P-typ_ATPase_IB"/>
</dbReference>
<keyword evidence="6 15" id="KW-0812">Transmembrane</keyword>
<evidence type="ECO:0000256" key="9">
    <source>
        <dbReference type="ARBA" id="ARBA00022840"/>
    </source>
</evidence>
<evidence type="ECO:0000256" key="15">
    <source>
        <dbReference type="RuleBase" id="RU362081"/>
    </source>
</evidence>
<keyword evidence="12 15" id="KW-1133">Transmembrane helix</keyword>
<evidence type="ECO:0000256" key="11">
    <source>
        <dbReference type="ARBA" id="ARBA00022967"/>
    </source>
</evidence>
<dbReference type="InterPro" id="IPR036412">
    <property type="entry name" value="HAD-like_sf"/>
</dbReference>
<dbReference type="InterPro" id="IPR021993">
    <property type="entry name" value="ATPase-cat-bd"/>
</dbReference>
<dbReference type="InterPro" id="IPR044492">
    <property type="entry name" value="P_typ_ATPase_HD_dom"/>
</dbReference>
<comment type="caution">
    <text evidence="17">The sequence shown here is derived from an EMBL/GenBank/DDBJ whole genome shotgun (WGS) entry which is preliminary data.</text>
</comment>
<gene>
    <name evidence="17" type="ORF">PF327_01770</name>
</gene>
<dbReference type="InterPro" id="IPR006121">
    <property type="entry name" value="HMA_dom"/>
</dbReference>
<dbReference type="InterPro" id="IPR001757">
    <property type="entry name" value="P_typ_ATPase"/>
</dbReference>
<dbReference type="SUPFAM" id="SSF56784">
    <property type="entry name" value="HAD-like"/>
    <property type="match status" value="1"/>
</dbReference>
<dbReference type="PRINTS" id="PR00943">
    <property type="entry name" value="CUATPASE"/>
</dbReference>
<dbReference type="Pfam" id="PF12156">
    <property type="entry name" value="ATPase-cat_bd"/>
    <property type="match status" value="1"/>
</dbReference>
<sequence length="804" mass="88739">MADIACTHCNLTFPEEVMIAEQQNEKQLFFCCKGCQGVYHLLNSKGLDTFYDKLGDTKLQPAIQNNEDIEKFDLEGFKNKYITLHEDGLYEINLIIEGIHCSACVWLNEKVLHKTDGVIETSINYTNNKAKIIWDPEVIQLSKIIETIRSIGYNAYPYDPKLQEERAISTRKTYYSRILVAVFGAMNIMWLAVAHYAGYFGGIEQSFKDILNVAEFVLATPVLFYSGWIFFRGAYYGYKNNIVNMDTLVASGALSAYIYSIYAMITQSGEVYFDSVVMIITFVLVGKYLEVLSKKHAVDTLDTLMGSTPTEVTTLKDGVKSLVSIENIIVGDIIELKPGEKVVIDGEVIWGQGSFDESSLTGENEPIYKKKYDTILSGSLCLDSVIHYSATKDASNSMLTSIVNLLEESITKKPRIEQLANTVSGYFSTVILIIALLTFAGWYFWTESFEQALIVGISVIVIACPCALGLATPMATLVGISVAAKRGILFKEASFLETMAKSDILALDKTGTITEGKPSVVKSEYLEAFDPSLLYVLVSTSNHPISQGIKAYLEDTHEKLETRTLEEITSVEAKGIKAKYQNQVLLGGNAELMKASKLDVDTDSPNALFFFMIDDRLIARFELTDTIREGADRAIKKIQDLGIKVVMLTGDHEQSAQKVAKQVGIEEVYAKLLPQDKAALIDRFHQEGHVVVMAGDGINDAIALASSDISIAMGNGADVAISVSDIVLLDEKPESIYESYKLSQRTFGAVKENLGFSLLYNVVAVPLAVMGFVNPLVAALSMSLSSLVVVGNSIRIKRLKFKDK</sequence>
<proteinExistence type="inferred from homology"/>
<evidence type="ECO:0000259" key="16">
    <source>
        <dbReference type="PROSITE" id="PS50846"/>
    </source>
</evidence>
<dbReference type="SUPFAM" id="SSF55008">
    <property type="entry name" value="HMA, heavy metal-associated domain"/>
    <property type="match status" value="1"/>
</dbReference>
<keyword evidence="5" id="KW-0597">Phosphoprotein</keyword>
<dbReference type="Pfam" id="PF00403">
    <property type="entry name" value="HMA"/>
    <property type="match status" value="1"/>
</dbReference>
<evidence type="ECO:0000256" key="3">
    <source>
        <dbReference type="ARBA" id="ARBA00022448"/>
    </source>
</evidence>
<evidence type="ECO:0000256" key="7">
    <source>
        <dbReference type="ARBA" id="ARBA00022723"/>
    </source>
</evidence>
<keyword evidence="8 15" id="KW-0547">Nucleotide-binding</keyword>
<dbReference type="InterPro" id="IPR008250">
    <property type="entry name" value="ATPase_P-typ_transduc_dom_A_sf"/>
</dbReference>
<dbReference type="Gene3D" id="3.40.1110.10">
    <property type="entry name" value="Calcium-transporting ATPase, cytoplasmic domain N"/>
    <property type="match status" value="1"/>
</dbReference>
<dbReference type="InterPro" id="IPR036163">
    <property type="entry name" value="HMA_dom_sf"/>
</dbReference>
<dbReference type="PRINTS" id="PR00119">
    <property type="entry name" value="CATATPASE"/>
</dbReference>
<dbReference type="Proteomes" id="UP001169066">
    <property type="component" value="Unassembled WGS sequence"/>
</dbReference>
<dbReference type="SUPFAM" id="SSF81653">
    <property type="entry name" value="Calcium ATPase, transduction domain A"/>
    <property type="match status" value="1"/>
</dbReference>
<dbReference type="NCBIfam" id="TIGR01511">
    <property type="entry name" value="ATPase-IB1_Cu"/>
    <property type="match status" value="1"/>
</dbReference>
<evidence type="ECO:0000256" key="14">
    <source>
        <dbReference type="ARBA" id="ARBA00023136"/>
    </source>
</evidence>
<organism evidence="17 18">
    <name type="scientific">Sulfurovum xiamenensis</name>
    <dbReference type="NCBI Taxonomy" id="3019066"/>
    <lineage>
        <taxon>Bacteria</taxon>
        <taxon>Pseudomonadati</taxon>
        <taxon>Campylobacterota</taxon>
        <taxon>Epsilonproteobacteria</taxon>
        <taxon>Campylobacterales</taxon>
        <taxon>Sulfurovaceae</taxon>
        <taxon>Sulfurovum</taxon>
    </lineage>
</organism>
<feature type="transmembrane region" description="Helical" evidence="15">
    <location>
        <begin position="210"/>
        <end position="231"/>
    </location>
</feature>
<evidence type="ECO:0000256" key="13">
    <source>
        <dbReference type="ARBA" id="ARBA00023065"/>
    </source>
</evidence>
<keyword evidence="4 15" id="KW-1003">Cell membrane</keyword>
<feature type="transmembrane region" description="Helical" evidence="15">
    <location>
        <begin position="243"/>
        <end position="265"/>
    </location>
</feature>
<accession>A0ABT7QPA7</accession>
<protein>
    <submittedName>
        <fullName evidence="17">Heavy metal translocating P-type ATPase</fullName>
    </submittedName>
</protein>
<dbReference type="SFLD" id="SFLDF00027">
    <property type="entry name" value="p-type_atpase"/>
    <property type="match status" value="1"/>
</dbReference>
<dbReference type="CDD" id="cd00371">
    <property type="entry name" value="HMA"/>
    <property type="match status" value="1"/>
</dbReference>
<reference evidence="17" key="1">
    <citation type="submission" date="2023-01" db="EMBL/GenBank/DDBJ databases">
        <title>Sulfurovum sp. XTW-4 genome assembly.</title>
        <authorList>
            <person name="Wang J."/>
        </authorList>
    </citation>
    <scope>NUCLEOTIDE SEQUENCE</scope>
    <source>
        <strain evidence="17">XTW-4</strain>
    </source>
</reference>